<dbReference type="EMBL" id="UINC01222429">
    <property type="protein sequence ID" value="SVE51210.1"/>
    <property type="molecule type" value="Genomic_DNA"/>
</dbReference>
<sequence>TTETSVVGKTFQGNFLYLRIRIDRSHLSPANNNTLQWGAISKVALNH</sequence>
<accession>A0A383E442</accession>
<proteinExistence type="predicted"/>
<feature type="non-terminal residue" evidence="1">
    <location>
        <position position="1"/>
    </location>
</feature>
<name>A0A383E442_9ZZZZ</name>
<evidence type="ECO:0000313" key="1">
    <source>
        <dbReference type="EMBL" id="SVE51210.1"/>
    </source>
</evidence>
<protein>
    <submittedName>
        <fullName evidence="1">Uncharacterized protein</fullName>
    </submittedName>
</protein>
<dbReference type="AlphaFoldDB" id="A0A383E442"/>
<organism evidence="1">
    <name type="scientific">marine metagenome</name>
    <dbReference type="NCBI Taxonomy" id="408172"/>
    <lineage>
        <taxon>unclassified sequences</taxon>
        <taxon>metagenomes</taxon>
        <taxon>ecological metagenomes</taxon>
    </lineage>
</organism>
<gene>
    <name evidence="1" type="ORF">METZ01_LOCUS504064</name>
</gene>
<reference evidence="1" key="1">
    <citation type="submission" date="2018-05" db="EMBL/GenBank/DDBJ databases">
        <authorList>
            <person name="Lanie J.A."/>
            <person name="Ng W.-L."/>
            <person name="Kazmierczak K.M."/>
            <person name="Andrzejewski T.M."/>
            <person name="Davidsen T.M."/>
            <person name="Wayne K.J."/>
            <person name="Tettelin H."/>
            <person name="Glass J.I."/>
            <person name="Rusch D."/>
            <person name="Podicherti R."/>
            <person name="Tsui H.-C.T."/>
            <person name="Winkler M.E."/>
        </authorList>
    </citation>
    <scope>NUCLEOTIDE SEQUENCE</scope>
</reference>